<evidence type="ECO:0000259" key="9">
    <source>
        <dbReference type="PROSITE" id="PS50089"/>
    </source>
</evidence>
<keyword evidence="3" id="KW-0862">Zinc</keyword>
<feature type="domain" description="SH2" evidence="8">
    <location>
        <begin position="164"/>
        <end position="261"/>
    </location>
</feature>
<dbReference type="InterPro" id="IPR036860">
    <property type="entry name" value="SH2_dom_sf"/>
</dbReference>
<dbReference type="InterPro" id="IPR000980">
    <property type="entry name" value="SH2"/>
</dbReference>
<dbReference type="Gene3D" id="3.30.40.10">
    <property type="entry name" value="Zinc/RING finger domain, C3HC4 (zinc finger)"/>
    <property type="match status" value="1"/>
</dbReference>
<dbReference type="InterPro" id="IPR001841">
    <property type="entry name" value="Znf_RING"/>
</dbReference>
<proteinExistence type="predicted"/>
<dbReference type="InterPro" id="IPR051184">
    <property type="entry name" value="Tyrosine-phos_adapter"/>
</dbReference>
<keyword evidence="4 6" id="KW-0727">SH2 domain</keyword>
<dbReference type="SUPFAM" id="SSF57850">
    <property type="entry name" value="RING/U-box"/>
    <property type="match status" value="1"/>
</dbReference>
<dbReference type="GO" id="GO:0007167">
    <property type="term" value="P:enzyme-linked receptor protein signaling pathway"/>
    <property type="evidence" value="ECO:0007669"/>
    <property type="project" value="TreeGrafter"/>
</dbReference>
<dbReference type="PANTHER" id="PTHR19969:SF5">
    <property type="entry name" value="CRK-LIKE PROTEIN"/>
    <property type="match status" value="1"/>
</dbReference>
<dbReference type="PROSITE" id="PS50001">
    <property type="entry name" value="SH2"/>
    <property type="match status" value="1"/>
</dbReference>
<evidence type="ECO:0000256" key="7">
    <source>
        <dbReference type="SAM" id="MobiDB-lite"/>
    </source>
</evidence>
<evidence type="ECO:0000259" key="8">
    <source>
        <dbReference type="PROSITE" id="PS50001"/>
    </source>
</evidence>
<name>A0A0N5BR47_STREA</name>
<dbReference type="Proteomes" id="UP000046392">
    <property type="component" value="Unplaced"/>
</dbReference>
<dbReference type="InterPro" id="IPR013083">
    <property type="entry name" value="Znf_RING/FYVE/PHD"/>
</dbReference>
<sequence length="265" mass="30456">MAVGCQICFESYTEPGTEHAPYSAPCGHVMGKSCMKTLKEYGSKGEFNCPFCNKRIVFEWCHPIYFMPDEFFTSTFNSKSKIKNSIFKNKGKGNSIKEVEMSNSSKTVPPKLIDKINSNKKQPASMGSVKIKENCQEINLSNFYNELEDTHKDEISLNVSNYPYYHGKMKREDADKYLNSEAVVGDFILRDSETNVGDYSISLKGSTRNRHYWIRVNKDTNEYTIGKKTFKSLDLLLDFYKVHPICICEETDERLYLIKPLPSKN</sequence>
<reference evidence="11" key="1">
    <citation type="submission" date="2017-02" db="UniProtKB">
        <authorList>
            <consortium name="WormBaseParasite"/>
        </authorList>
    </citation>
    <scope>IDENTIFICATION</scope>
</reference>
<organism evidence="10 11">
    <name type="scientific">Strongyloides papillosus</name>
    <name type="common">Intestinal threadworm</name>
    <dbReference type="NCBI Taxonomy" id="174720"/>
    <lineage>
        <taxon>Eukaryota</taxon>
        <taxon>Metazoa</taxon>
        <taxon>Ecdysozoa</taxon>
        <taxon>Nematoda</taxon>
        <taxon>Chromadorea</taxon>
        <taxon>Rhabditida</taxon>
        <taxon>Tylenchina</taxon>
        <taxon>Panagrolaimomorpha</taxon>
        <taxon>Strongyloidoidea</taxon>
        <taxon>Strongyloididae</taxon>
        <taxon>Strongyloides</taxon>
    </lineage>
</organism>
<dbReference type="PANTHER" id="PTHR19969">
    <property type="entry name" value="SH2-SH3 ADAPTOR PROTEIN-RELATED"/>
    <property type="match status" value="1"/>
</dbReference>
<dbReference type="GO" id="GO:0005737">
    <property type="term" value="C:cytoplasm"/>
    <property type="evidence" value="ECO:0007669"/>
    <property type="project" value="TreeGrafter"/>
</dbReference>
<keyword evidence="1" id="KW-0479">Metal-binding</keyword>
<accession>A0A0N5BR47</accession>
<evidence type="ECO:0000256" key="1">
    <source>
        <dbReference type="ARBA" id="ARBA00022723"/>
    </source>
</evidence>
<protein>
    <submittedName>
        <fullName evidence="11">SH2 domain-containing protein</fullName>
    </submittedName>
</protein>
<dbReference type="InterPro" id="IPR027370">
    <property type="entry name" value="Znf-RING_euk"/>
</dbReference>
<dbReference type="SMART" id="SM00184">
    <property type="entry name" value="RING"/>
    <property type="match status" value="1"/>
</dbReference>
<keyword evidence="10" id="KW-1185">Reference proteome</keyword>
<dbReference type="Pfam" id="PF13445">
    <property type="entry name" value="zf-RING_UBOX"/>
    <property type="match status" value="1"/>
</dbReference>
<keyword evidence="2 5" id="KW-0863">Zinc-finger</keyword>
<dbReference type="PROSITE" id="PS50089">
    <property type="entry name" value="ZF_RING_2"/>
    <property type="match status" value="1"/>
</dbReference>
<feature type="domain" description="RING-type" evidence="9">
    <location>
        <begin position="5"/>
        <end position="53"/>
    </location>
</feature>
<dbReference type="GO" id="GO:0035591">
    <property type="term" value="F:signaling adaptor activity"/>
    <property type="evidence" value="ECO:0007669"/>
    <property type="project" value="TreeGrafter"/>
</dbReference>
<evidence type="ECO:0000256" key="5">
    <source>
        <dbReference type="PROSITE-ProRule" id="PRU00175"/>
    </source>
</evidence>
<evidence type="ECO:0000313" key="11">
    <source>
        <dbReference type="WBParaSite" id="SPAL_0000835100.1"/>
    </source>
</evidence>
<dbReference type="WBParaSite" id="SPAL_0000835100.1">
    <property type="protein sequence ID" value="SPAL_0000835100.1"/>
    <property type="gene ID" value="SPAL_0000835100"/>
</dbReference>
<evidence type="ECO:0000256" key="4">
    <source>
        <dbReference type="ARBA" id="ARBA00022999"/>
    </source>
</evidence>
<dbReference type="GO" id="GO:0016477">
    <property type="term" value="P:cell migration"/>
    <property type="evidence" value="ECO:0007669"/>
    <property type="project" value="TreeGrafter"/>
</dbReference>
<dbReference type="SMART" id="SM00252">
    <property type="entry name" value="SH2"/>
    <property type="match status" value="1"/>
</dbReference>
<dbReference type="GO" id="GO:0030971">
    <property type="term" value="F:receptor tyrosine kinase binding"/>
    <property type="evidence" value="ECO:0007669"/>
    <property type="project" value="TreeGrafter"/>
</dbReference>
<dbReference type="Pfam" id="PF00017">
    <property type="entry name" value="SH2"/>
    <property type="match status" value="1"/>
</dbReference>
<evidence type="ECO:0000256" key="2">
    <source>
        <dbReference type="ARBA" id="ARBA00022771"/>
    </source>
</evidence>
<dbReference type="STRING" id="174720.A0A0N5BR47"/>
<dbReference type="GO" id="GO:0008270">
    <property type="term" value="F:zinc ion binding"/>
    <property type="evidence" value="ECO:0007669"/>
    <property type="project" value="UniProtKB-KW"/>
</dbReference>
<evidence type="ECO:0000256" key="6">
    <source>
        <dbReference type="PROSITE-ProRule" id="PRU00191"/>
    </source>
</evidence>
<dbReference type="PRINTS" id="PR00401">
    <property type="entry name" value="SH2DOMAIN"/>
</dbReference>
<evidence type="ECO:0000256" key="3">
    <source>
        <dbReference type="ARBA" id="ARBA00022833"/>
    </source>
</evidence>
<dbReference type="SUPFAM" id="SSF55550">
    <property type="entry name" value="SH2 domain"/>
    <property type="match status" value="1"/>
</dbReference>
<evidence type="ECO:0000313" key="10">
    <source>
        <dbReference type="Proteomes" id="UP000046392"/>
    </source>
</evidence>
<dbReference type="Gene3D" id="3.30.505.10">
    <property type="entry name" value="SH2 domain"/>
    <property type="match status" value="1"/>
</dbReference>
<dbReference type="AlphaFoldDB" id="A0A0N5BR47"/>
<feature type="region of interest" description="Disordered" evidence="7">
    <location>
        <begin position="99"/>
        <end position="128"/>
    </location>
</feature>